<name>L1IAW4_GUITC</name>
<reference evidence="3" key="3">
    <citation type="submission" date="2016-03" db="UniProtKB">
        <authorList>
            <consortium name="EnsemblProtists"/>
        </authorList>
    </citation>
    <scope>IDENTIFICATION</scope>
</reference>
<evidence type="ECO:0000313" key="2">
    <source>
        <dbReference type="EMBL" id="EKX33059.1"/>
    </source>
</evidence>
<reference evidence="4" key="2">
    <citation type="submission" date="2012-11" db="EMBL/GenBank/DDBJ databases">
        <authorList>
            <person name="Kuo A."/>
            <person name="Curtis B.A."/>
            <person name="Tanifuji G."/>
            <person name="Burki F."/>
            <person name="Gruber A."/>
            <person name="Irimia M."/>
            <person name="Maruyama S."/>
            <person name="Arias M.C."/>
            <person name="Ball S.G."/>
            <person name="Gile G.H."/>
            <person name="Hirakawa Y."/>
            <person name="Hopkins J.F."/>
            <person name="Rensing S.A."/>
            <person name="Schmutz J."/>
            <person name="Symeonidi A."/>
            <person name="Elias M."/>
            <person name="Eveleigh R.J."/>
            <person name="Herman E.K."/>
            <person name="Klute M.J."/>
            <person name="Nakayama T."/>
            <person name="Obornik M."/>
            <person name="Reyes-Prieto A."/>
            <person name="Armbrust E.V."/>
            <person name="Aves S.J."/>
            <person name="Beiko R.G."/>
            <person name="Coutinho P."/>
            <person name="Dacks J.B."/>
            <person name="Durnford D.G."/>
            <person name="Fast N.M."/>
            <person name="Green B.R."/>
            <person name="Grisdale C."/>
            <person name="Hempe F."/>
            <person name="Henrissat B."/>
            <person name="Hoppner M.P."/>
            <person name="Ishida K.-I."/>
            <person name="Kim E."/>
            <person name="Koreny L."/>
            <person name="Kroth P.G."/>
            <person name="Liu Y."/>
            <person name="Malik S.-B."/>
            <person name="Maier U.G."/>
            <person name="McRose D."/>
            <person name="Mock T."/>
            <person name="Neilson J.A."/>
            <person name="Onodera N.T."/>
            <person name="Poole A.M."/>
            <person name="Pritham E.J."/>
            <person name="Richards T.A."/>
            <person name="Rocap G."/>
            <person name="Roy S.W."/>
            <person name="Sarai C."/>
            <person name="Schaack S."/>
            <person name="Shirato S."/>
            <person name="Slamovits C.H."/>
            <person name="Spencer D.F."/>
            <person name="Suzuki S."/>
            <person name="Worden A.Z."/>
            <person name="Zauner S."/>
            <person name="Barry K."/>
            <person name="Bell C."/>
            <person name="Bharti A.K."/>
            <person name="Crow J.A."/>
            <person name="Grimwood J."/>
            <person name="Kramer R."/>
            <person name="Lindquist E."/>
            <person name="Lucas S."/>
            <person name="Salamov A."/>
            <person name="McFadden G.I."/>
            <person name="Lane C.E."/>
            <person name="Keeling P.J."/>
            <person name="Gray M.W."/>
            <person name="Grigoriev I.V."/>
            <person name="Archibald J.M."/>
        </authorList>
    </citation>
    <scope>NUCLEOTIDE SEQUENCE</scope>
    <source>
        <strain evidence="4">CCMP2712</strain>
    </source>
</reference>
<evidence type="ECO:0000313" key="4">
    <source>
        <dbReference type="Proteomes" id="UP000011087"/>
    </source>
</evidence>
<accession>L1IAW4</accession>
<feature type="compositionally biased region" description="Polar residues" evidence="1">
    <location>
        <begin position="24"/>
        <end position="33"/>
    </location>
</feature>
<feature type="region of interest" description="Disordered" evidence="1">
    <location>
        <begin position="95"/>
        <end position="238"/>
    </location>
</feature>
<feature type="compositionally biased region" description="Basic and acidic residues" evidence="1">
    <location>
        <begin position="95"/>
        <end position="111"/>
    </location>
</feature>
<dbReference type="RefSeq" id="XP_005820039.1">
    <property type="nucleotide sequence ID" value="XM_005819982.1"/>
</dbReference>
<protein>
    <submittedName>
        <fullName evidence="2 3">Uncharacterized protein</fullName>
    </submittedName>
</protein>
<keyword evidence="4" id="KW-1185">Reference proteome</keyword>
<dbReference type="EMBL" id="JH993158">
    <property type="protein sequence ID" value="EKX33059.1"/>
    <property type="molecule type" value="Genomic_DNA"/>
</dbReference>
<dbReference type="PaxDb" id="55529-EKX33059"/>
<organism evidence="2">
    <name type="scientific">Guillardia theta (strain CCMP2712)</name>
    <name type="common">Cryptophyte</name>
    <dbReference type="NCBI Taxonomy" id="905079"/>
    <lineage>
        <taxon>Eukaryota</taxon>
        <taxon>Cryptophyceae</taxon>
        <taxon>Pyrenomonadales</taxon>
        <taxon>Geminigeraceae</taxon>
        <taxon>Guillardia</taxon>
    </lineage>
</organism>
<gene>
    <name evidence="2" type="ORF">GUITHDRAFT_120754</name>
</gene>
<dbReference type="Proteomes" id="UP000011087">
    <property type="component" value="Unassembled WGS sequence"/>
</dbReference>
<evidence type="ECO:0000313" key="3">
    <source>
        <dbReference type="EnsemblProtists" id="EKX33059"/>
    </source>
</evidence>
<dbReference type="EnsemblProtists" id="EKX33059">
    <property type="protein sequence ID" value="EKX33059"/>
    <property type="gene ID" value="GUITHDRAFT_120754"/>
</dbReference>
<feature type="compositionally biased region" description="Low complexity" evidence="1">
    <location>
        <begin position="178"/>
        <end position="200"/>
    </location>
</feature>
<reference evidence="2 4" key="1">
    <citation type="journal article" date="2012" name="Nature">
        <title>Algal genomes reveal evolutionary mosaicism and the fate of nucleomorphs.</title>
        <authorList>
            <consortium name="DOE Joint Genome Institute"/>
            <person name="Curtis B.A."/>
            <person name="Tanifuji G."/>
            <person name="Burki F."/>
            <person name="Gruber A."/>
            <person name="Irimia M."/>
            <person name="Maruyama S."/>
            <person name="Arias M.C."/>
            <person name="Ball S.G."/>
            <person name="Gile G.H."/>
            <person name="Hirakawa Y."/>
            <person name="Hopkins J.F."/>
            <person name="Kuo A."/>
            <person name="Rensing S.A."/>
            <person name="Schmutz J."/>
            <person name="Symeonidi A."/>
            <person name="Elias M."/>
            <person name="Eveleigh R.J."/>
            <person name="Herman E.K."/>
            <person name="Klute M.J."/>
            <person name="Nakayama T."/>
            <person name="Obornik M."/>
            <person name="Reyes-Prieto A."/>
            <person name="Armbrust E.V."/>
            <person name="Aves S.J."/>
            <person name="Beiko R.G."/>
            <person name="Coutinho P."/>
            <person name="Dacks J.B."/>
            <person name="Durnford D.G."/>
            <person name="Fast N.M."/>
            <person name="Green B.R."/>
            <person name="Grisdale C.J."/>
            <person name="Hempel F."/>
            <person name="Henrissat B."/>
            <person name="Hoppner M.P."/>
            <person name="Ishida K."/>
            <person name="Kim E."/>
            <person name="Koreny L."/>
            <person name="Kroth P.G."/>
            <person name="Liu Y."/>
            <person name="Malik S.B."/>
            <person name="Maier U.G."/>
            <person name="McRose D."/>
            <person name="Mock T."/>
            <person name="Neilson J.A."/>
            <person name="Onodera N.T."/>
            <person name="Poole A.M."/>
            <person name="Pritham E.J."/>
            <person name="Richards T.A."/>
            <person name="Rocap G."/>
            <person name="Roy S.W."/>
            <person name="Sarai C."/>
            <person name="Schaack S."/>
            <person name="Shirato S."/>
            <person name="Slamovits C.H."/>
            <person name="Spencer D.F."/>
            <person name="Suzuki S."/>
            <person name="Worden A.Z."/>
            <person name="Zauner S."/>
            <person name="Barry K."/>
            <person name="Bell C."/>
            <person name="Bharti A.K."/>
            <person name="Crow J.A."/>
            <person name="Grimwood J."/>
            <person name="Kramer R."/>
            <person name="Lindquist E."/>
            <person name="Lucas S."/>
            <person name="Salamov A."/>
            <person name="McFadden G.I."/>
            <person name="Lane C.E."/>
            <person name="Keeling P.J."/>
            <person name="Gray M.W."/>
            <person name="Grigoriev I.V."/>
            <person name="Archibald J.M."/>
        </authorList>
    </citation>
    <scope>NUCLEOTIDE SEQUENCE</scope>
    <source>
        <strain evidence="2 4">CCMP2712</strain>
    </source>
</reference>
<proteinExistence type="predicted"/>
<dbReference type="AlphaFoldDB" id="L1IAW4"/>
<feature type="compositionally biased region" description="Basic and acidic residues" evidence="1">
    <location>
        <begin position="121"/>
        <end position="130"/>
    </location>
</feature>
<evidence type="ECO:0000256" key="1">
    <source>
        <dbReference type="SAM" id="MobiDB-lite"/>
    </source>
</evidence>
<feature type="compositionally biased region" description="Polar residues" evidence="1">
    <location>
        <begin position="50"/>
        <end position="64"/>
    </location>
</feature>
<sequence>MSYQAPKLGSAVYQKLYSTAARYQSKTADSTSRLAARGQHPMTCARDDSQSLARSHAASKQTTLPGADIGDYLNIAMSSLVESVSRAISPILTNDVDKQQPRKHPDLRLDMSEASSPEDTPSQRHAEAPVRPDAPLLPSFTAGGRRKSALRLSTPPSPHSSSLPSPVGKKSIRFMDDQAPQAPQAPRSPISSASSACAESRASDQRIARYGAPQPCKADKSRKARQDPTIAASSSAVAGQRRAEADEWWARVNSSAQLTREAKQAVQLHADQARMRSTKSRLADHRSSLSMPDRHLMEIAMQSGRRYSDTAFLH</sequence>
<feature type="region of interest" description="Disordered" evidence="1">
    <location>
        <begin position="24"/>
        <end position="67"/>
    </location>
</feature>
<dbReference type="KEGG" id="gtt:GUITHDRAFT_120754"/>
<feature type="compositionally biased region" description="Basic and acidic residues" evidence="1">
    <location>
        <begin position="217"/>
        <end position="226"/>
    </location>
</feature>
<dbReference type="HOGENOM" id="CLU_886940_0_0_1"/>
<dbReference type="GeneID" id="17289790"/>